<keyword evidence="2" id="KW-0472">Membrane</keyword>
<evidence type="ECO:0000313" key="3">
    <source>
        <dbReference type="EMBL" id="NDY56131.1"/>
    </source>
</evidence>
<dbReference type="RefSeq" id="WP_163301187.1">
    <property type="nucleotide sequence ID" value="NZ_JAAGRQ010000014.1"/>
</dbReference>
<keyword evidence="2" id="KW-1133">Transmembrane helix</keyword>
<feature type="transmembrane region" description="Helical" evidence="2">
    <location>
        <begin position="38"/>
        <end position="56"/>
    </location>
</feature>
<feature type="region of interest" description="Disordered" evidence="1">
    <location>
        <begin position="65"/>
        <end position="91"/>
    </location>
</feature>
<dbReference type="EMBL" id="JAAGRQ010000014">
    <property type="protein sequence ID" value="NDY56131.1"/>
    <property type="molecule type" value="Genomic_DNA"/>
</dbReference>
<sequence>MKTFRSRRALSVLLFGLAWTVFNWPVLSLLADAGLPEAFWRLGGGWMLALCGLFFVSREVAPRDAHHTENVPPPAESETFLPRAPTGNNGG</sequence>
<reference evidence="3 4" key="1">
    <citation type="submission" date="2020-02" db="EMBL/GenBank/DDBJ databases">
        <title>Comparative genomics of sulfur disproportionating microorganisms.</title>
        <authorList>
            <person name="Ward L.M."/>
            <person name="Bertran E."/>
            <person name="Johnston D.T."/>
        </authorList>
    </citation>
    <scope>NUCLEOTIDE SEQUENCE [LARGE SCALE GENOMIC DNA]</scope>
    <source>
        <strain evidence="3 4">DSM 3696</strain>
    </source>
</reference>
<keyword evidence="2" id="KW-0812">Transmembrane</keyword>
<keyword evidence="4" id="KW-1185">Reference proteome</keyword>
<dbReference type="AlphaFoldDB" id="A0A7K3NIU9"/>
<accession>A0A7K3NIU9</accession>
<evidence type="ECO:0000313" key="4">
    <source>
        <dbReference type="Proteomes" id="UP000469724"/>
    </source>
</evidence>
<dbReference type="Proteomes" id="UP000469724">
    <property type="component" value="Unassembled WGS sequence"/>
</dbReference>
<organism evidence="3 4">
    <name type="scientific">Desulfolutivibrio sulfodismutans</name>
    <dbReference type="NCBI Taxonomy" id="63561"/>
    <lineage>
        <taxon>Bacteria</taxon>
        <taxon>Pseudomonadati</taxon>
        <taxon>Thermodesulfobacteriota</taxon>
        <taxon>Desulfovibrionia</taxon>
        <taxon>Desulfovibrionales</taxon>
        <taxon>Desulfovibrionaceae</taxon>
        <taxon>Desulfolutivibrio</taxon>
    </lineage>
</organism>
<protein>
    <submittedName>
        <fullName evidence="3">Uncharacterized protein</fullName>
    </submittedName>
</protein>
<name>A0A7K3NIU9_9BACT</name>
<proteinExistence type="predicted"/>
<evidence type="ECO:0000256" key="1">
    <source>
        <dbReference type="SAM" id="MobiDB-lite"/>
    </source>
</evidence>
<gene>
    <name evidence="3" type="ORF">G3N56_05145</name>
</gene>
<comment type="caution">
    <text evidence="3">The sequence shown here is derived from an EMBL/GenBank/DDBJ whole genome shotgun (WGS) entry which is preliminary data.</text>
</comment>
<evidence type="ECO:0000256" key="2">
    <source>
        <dbReference type="SAM" id="Phobius"/>
    </source>
</evidence>